<dbReference type="Gene3D" id="4.10.240.10">
    <property type="entry name" value="Zn(2)-C6 fungal-type DNA-binding domain"/>
    <property type="match status" value="1"/>
</dbReference>
<feature type="domain" description="Zn(2)-C6 fungal-type" evidence="9">
    <location>
        <begin position="22"/>
        <end position="51"/>
    </location>
</feature>
<dbReference type="SMART" id="SM00906">
    <property type="entry name" value="Fungal_trans"/>
    <property type="match status" value="1"/>
</dbReference>
<evidence type="ECO:0000256" key="6">
    <source>
        <dbReference type="ARBA" id="ARBA00023163"/>
    </source>
</evidence>
<keyword evidence="5" id="KW-0238">DNA-binding</keyword>
<dbReference type="EMBL" id="JAPDFR010000006">
    <property type="protein sequence ID" value="KAK0385661.1"/>
    <property type="molecule type" value="Genomic_DNA"/>
</dbReference>
<dbReference type="CDD" id="cd00067">
    <property type="entry name" value="GAL4"/>
    <property type="match status" value="1"/>
</dbReference>
<evidence type="ECO:0000256" key="4">
    <source>
        <dbReference type="ARBA" id="ARBA00023015"/>
    </source>
</evidence>
<keyword evidence="6" id="KW-0804">Transcription</keyword>
<evidence type="ECO:0000259" key="9">
    <source>
        <dbReference type="PROSITE" id="PS50048"/>
    </source>
</evidence>
<dbReference type="InterPro" id="IPR001138">
    <property type="entry name" value="Zn2Cys6_DnaBD"/>
</dbReference>
<name>A0AA39GEP1_SARSR</name>
<evidence type="ECO:0000256" key="3">
    <source>
        <dbReference type="ARBA" id="ARBA00022833"/>
    </source>
</evidence>
<dbReference type="PROSITE" id="PS00463">
    <property type="entry name" value="ZN2_CY6_FUNGAL_1"/>
    <property type="match status" value="1"/>
</dbReference>
<proteinExistence type="predicted"/>
<dbReference type="SMART" id="SM00066">
    <property type="entry name" value="GAL4"/>
    <property type="match status" value="1"/>
</dbReference>
<dbReference type="PANTHER" id="PTHR31668">
    <property type="entry name" value="GLUCOSE TRANSPORT TRANSCRIPTION REGULATOR RGT1-RELATED-RELATED"/>
    <property type="match status" value="1"/>
</dbReference>
<evidence type="ECO:0000256" key="7">
    <source>
        <dbReference type="ARBA" id="ARBA00023242"/>
    </source>
</evidence>
<feature type="compositionally biased region" description="Basic and acidic residues" evidence="8">
    <location>
        <begin position="65"/>
        <end position="77"/>
    </location>
</feature>
<keyword evidence="7" id="KW-0539">Nucleus</keyword>
<evidence type="ECO:0000256" key="2">
    <source>
        <dbReference type="ARBA" id="ARBA00022723"/>
    </source>
</evidence>
<dbReference type="GO" id="GO:0000981">
    <property type="term" value="F:DNA-binding transcription factor activity, RNA polymerase II-specific"/>
    <property type="evidence" value="ECO:0007669"/>
    <property type="project" value="InterPro"/>
</dbReference>
<dbReference type="Pfam" id="PF00172">
    <property type="entry name" value="Zn_clus"/>
    <property type="match status" value="1"/>
</dbReference>
<dbReference type="Proteomes" id="UP001175261">
    <property type="component" value="Unassembled WGS sequence"/>
</dbReference>
<feature type="region of interest" description="Disordered" evidence="8">
    <location>
        <begin position="54"/>
        <end position="78"/>
    </location>
</feature>
<keyword evidence="11" id="KW-1185">Reference proteome</keyword>
<dbReference type="GO" id="GO:0006351">
    <property type="term" value="P:DNA-templated transcription"/>
    <property type="evidence" value="ECO:0007669"/>
    <property type="project" value="InterPro"/>
</dbReference>
<dbReference type="PANTHER" id="PTHR31668:SF18">
    <property type="entry name" value="MALTOSE FERMENTATION REGULATORY PROTEIN MAL13-RELATED"/>
    <property type="match status" value="1"/>
</dbReference>
<keyword evidence="2" id="KW-0479">Metal-binding</keyword>
<comment type="caution">
    <text evidence="10">The sequence shown here is derived from an EMBL/GenBank/DDBJ whole genome shotgun (WGS) entry which is preliminary data.</text>
</comment>
<dbReference type="SUPFAM" id="SSF57701">
    <property type="entry name" value="Zn2/Cys6 DNA-binding domain"/>
    <property type="match status" value="1"/>
</dbReference>
<dbReference type="AlphaFoldDB" id="A0AA39GEP1"/>
<dbReference type="PROSITE" id="PS50048">
    <property type="entry name" value="ZN2_CY6_FUNGAL_2"/>
    <property type="match status" value="1"/>
</dbReference>
<accession>A0AA39GEP1</accession>
<dbReference type="InterPro" id="IPR050797">
    <property type="entry name" value="Carb_Metab_Trans_Reg"/>
</dbReference>
<evidence type="ECO:0000313" key="11">
    <source>
        <dbReference type="Proteomes" id="UP001175261"/>
    </source>
</evidence>
<evidence type="ECO:0000256" key="8">
    <source>
        <dbReference type="SAM" id="MobiDB-lite"/>
    </source>
</evidence>
<dbReference type="CDD" id="cd12148">
    <property type="entry name" value="fungal_TF_MHR"/>
    <property type="match status" value="1"/>
</dbReference>
<dbReference type="Pfam" id="PF04082">
    <property type="entry name" value="Fungal_trans"/>
    <property type="match status" value="1"/>
</dbReference>
<dbReference type="InterPro" id="IPR036864">
    <property type="entry name" value="Zn2-C6_fun-type_DNA-bd_sf"/>
</dbReference>
<evidence type="ECO:0000313" key="10">
    <source>
        <dbReference type="EMBL" id="KAK0385661.1"/>
    </source>
</evidence>
<keyword evidence="4" id="KW-0805">Transcription regulation</keyword>
<evidence type="ECO:0000256" key="5">
    <source>
        <dbReference type="ARBA" id="ARBA00023125"/>
    </source>
</evidence>
<reference evidence="10" key="1">
    <citation type="submission" date="2022-10" db="EMBL/GenBank/DDBJ databases">
        <title>Determination and structural analysis of whole genome sequence of Sarocladium strictum F4-1.</title>
        <authorList>
            <person name="Hu L."/>
            <person name="Jiang Y."/>
        </authorList>
    </citation>
    <scope>NUCLEOTIDE SEQUENCE</scope>
    <source>
        <strain evidence="10">F4-1</strain>
    </source>
</reference>
<gene>
    <name evidence="10" type="ORF">NLU13_6838</name>
</gene>
<protein>
    <recommendedName>
        <fullName evidence="9">Zn(2)-C6 fungal-type domain-containing protein</fullName>
    </recommendedName>
</protein>
<dbReference type="InterPro" id="IPR007219">
    <property type="entry name" value="XnlR_reg_dom"/>
</dbReference>
<dbReference type="GO" id="GO:0008270">
    <property type="term" value="F:zinc ion binding"/>
    <property type="evidence" value="ECO:0007669"/>
    <property type="project" value="InterPro"/>
</dbReference>
<comment type="subcellular location">
    <subcellularLocation>
        <location evidence="1">Nucleus</location>
    </subcellularLocation>
</comment>
<dbReference type="GO" id="GO:0003677">
    <property type="term" value="F:DNA binding"/>
    <property type="evidence" value="ECO:0007669"/>
    <property type="project" value="UniProtKB-KW"/>
</dbReference>
<organism evidence="10 11">
    <name type="scientific">Sarocladium strictum</name>
    <name type="common">Black bundle disease fungus</name>
    <name type="synonym">Acremonium strictum</name>
    <dbReference type="NCBI Taxonomy" id="5046"/>
    <lineage>
        <taxon>Eukaryota</taxon>
        <taxon>Fungi</taxon>
        <taxon>Dikarya</taxon>
        <taxon>Ascomycota</taxon>
        <taxon>Pezizomycotina</taxon>
        <taxon>Sordariomycetes</taxon>
        <taxon>Hypocreomycetidae</taxon>
        <taxon>Hypocreales</taxon>
        <taxon>Sarocladiaceae</taxon>
        <taxon>Sarocladium</taxon>
    </lineage>
</organism>
<evidence type="ECO:0000256" key="1">
    <source>
        <dbReference type="ARBA" id="ARBA00004123"/>
    </source>
</evidence>
<sequence>MHKVHVLKSTAGVTLQAVPGQACDQCRKRKARCNRAHPCTHCQRTGQTCSYEQAPKVRGRKPRKRVLDQEHPQHPESAEVPVTWADTLPDLTCFNIPLSVITDDQQPPLTPSSGLSWQTPCVVSASDLPLDLVKRPASSNPTWFDPGCDDASPQLLGRECFVPYVHLFLERLYAVFPIVDKDQLLGLIEPPELQSQPLAPSLYTFLTALSATVIVQLNLSDDDVLKTATPCLDLTGGTCKLPPTLLSPELLVAQCLETRRSRGFIEDADEWTILTSFFLFEYHGQHEQSRSAWYYLREAIGFAQSLGLDDPDSYLMLDLKTSQRRRLLFWLLFITERAYALQCRSRVMLQRSIGLPHIFESSEPKLMFGFVTLARTFSTVDNAFITAWRSRNTPMLPQLPDAAHQALRKLLQRDSEINTLESSELDETQRLDILVTQQWLKTLAWQLQCNIDVSKGANALEAGCGNQANTRNSACVIDASKSLLEIVHNAKTTSLEAHGIGMEQKVFDVAICLCHVLETSDEPEVALEFFSTQDFLHQFMVFLADFRRRESQYLQPLLQRASRSLSSFIEPQRPLLLEDERGQEWLGDDVFLDDTVACHGAGAE</sequence>
<keyword evidence="3" id="KW-0862">Zinc</keyword>
<dbReference type="GO" id="GO:0005634">
    <property type="term" value="C:nucleus"/>
    <property type="evidence" value="ECO:0007669"/>
    <property type="project" value="UniProtKB-SubCell"/>
</dbReference>